<evidence type="ECO:0000313" key="2">
    <source>
        <dbReference type="EMBL" id="KZO93209.1"/>
    </source>
</evidence>
<gene>
    <name evidence="2" type="ORF">CALVIDRAFT_262420</name>
</gene>
<dbReference type="Proteomes" id="UP000076738">
    <property type="component" value="Unassembled WGS sequence"/>
</dbReference>
<dbReference type="AlphaFoldDB" id="A0A167J3E7"/>
<evidence type="ECO:0000313" key="3">
    <source>
        <dbReference type="Proteomes" id="UP000076738"/>
    </source>
</evidence>
<organism evidence="2 3">
    <name type="scientific">Calocera viscosa (strain TUFC12733)</name>
    <dbReference type="NCBI Taxonomy" id="1330018"/>
    <lineage>
        <taxon>Eukaryota</taxon>
        <taxon>Fungi</taxon>
        <taxon>Dikarya</taxon>
        <taxon>Basidiomycota</taxon>
        <taxon>Agaricomycotina</taxon>
        <taxon>Dacrymycetes</taxon>
        <taxon>Dacrymycetales</taxon>
        <taxon>Dacrymycetaceae</taxon>
        <taxon>Calocera</taxon>
    </lineage>
</organism>
<accession>A0A167J3E7</accession>
<dbReference type="EMBL" id="KV417303">
    <property type="protein sequence ID" value="KZO93209.1"/>
    <property type="molecule type" value="Genomic_DNA"/>
</dbReference>
<sequence>MLPRHWPHTGSTPSHLIFFLLRPQSTLACYEIQRRGRGTYRQLSHARYTRGWRGTFVSRGTCPRPADASLRLFLRAASGSEVEPGWSWDIMCVTCVSSWGRYRISSCRSSDWR</sequence>
<name>A0A167J3E7_CALVF</name>
<feature type="signal peptide" evidence="1">
    <location>
        <begin position="1"/>
        <end position="28"/>
    </location>
</feature>
<reference evidence="2 3" key="1">
    <citation type="journal article" date="2016" name="Mol. Biol. Evol.">
        <title>Comparative Genomics of Early-Diverging Mushroom-Forming Fungi Provides Insights into the Origins of Lignocellulose Decay Capabilities.</title>
        <authorList>
            <person name="Nagy L.G."/>
            <person name="Riley R."/>
            <person name="Tritt A."/>
            <person name="Adam C."/>
            <person name="Daum C."/>
            <person name="Floudas D."/>
            <person name="Sun H."/>
            <person name="Yadav J.S."/>
            <person name="Pangilinan J."/>
            <person name="Larsson K.H."/>
            <person name="Matsuura K."/>
            <person name="Barry K."/>
            <person name="Labutti K."/>
            <person name="Kuo R."/>
            <person name="Ohm R.A."/>
            <person name="Bhattacharya S.S."/>
            <person name="Shirouzu T."/>
            <person name="Yoshinaga Y."/>
            <person name="Martin F.M."/>
            <person name="Grigoriev I.V."/>
            <person name="Hibbett D.S."/>
        </authorList>
    </citation>
    <scope>NUCLEOTIDE SEQUENCE [LARGE SCALE GENOMIC DNA]</scope>
    <source>
        <strain evidence="2 3">TUFC12733</strain>
    </source>
</reference>
<feature type="chain" id="PRO_5007888703" evidence="1">
    <location>
        <begin position="29"/>
        <end position="113"/>
    </location>
</feature>
<protein>
    <submittedName>
        <fullName evidence="2">Uncharacterized protein</fullName>
    </submittedName>
</protein>
<proteinExistence type="predicted"/>
<keyword evidence="3" id="KW-1185">Reference proteome</keyword>
<evidence type="ECO:0000256" key="1">
    <source>
        <dbReference type="SAM" id="SignalP"/>
    </source>
</evidence>
<keyword evidence="1" id="KW-0732">Signal</keyword>